<evidence type="ECO:0000256" key="3">
    <source>
        <dbReference type="ARBA" id="ARBA00023125"/>
    </source>
</evidence>
<keyword evidence="2" id="KW-0805">Transcription regulation</keyword>
<keyword evidence="4" id="KW-0804">Transcription</keyword>
<sequence>MNLQCIIAKKFKKSQRQTKAQLVRENNRLRDLLHESSSEISPPIQKRSQNDRIPVFPAAAGAGSNASTPERSGTDVDLLRQITNSAGSDCSPTVLMPERFGWEKIESCFSLFFQHYEKFIPGIFKSDMSPSQYYEKSPFLFWSLVSVGARKYSEDPLLLEVVTKYVMDVAVLSLYSMSNALPAIQAVLLLCLWPLPVNTTVKDPSHALAGAAMQLAVQNGLHIYGHQQDFYRENVECRYADKKFRALLWIHCVTVFQSTSMCDGLPFWAIPDSCSRDKNRVTQEIAPVPSWLYRYTLHKIQMSALTTISRNLELLDSDDEPSFDAFINVFDSQIVSTALQEQRDCIYLTQTCARLSTRAFHFFVESDQLKKPGILQVFAIACRLIDLYASLDASENFASYSCHYFARMMLLAAYCILRITKSDLRNCIDLQRGEASFFRAVNLAKRRSTQPCDLDSRNALILTQLWTSHRAFRQKDGTLNGLHLHVRSRLSMSVIFDCFWWWRAEFGGQYFPYGDRDERELPSAEATEPAPSPALNWPSGGEELHDPSSCQLSDLDLQFSAEDIEDFPDWEWAAAFKLPDDIDMSLPDLPDLE</sequence>
<keyword evidence="6" id="KW-0175">Coiled coil</keyword>
<dbReference type="Pfam" id="PF04082">
    <property type="entry name" value="Fungal_trans"/>
    <property type="match status" value="1"/>
</dbReference>
<feature type="coiled-coil region" evidence="6">
    <location>
        <begin position="12"/>
        <end position="39"/>
    </location>
</feature>
<dbReference type="GO" id="GO:0000976">
    <property type="term" value="F:transcription cis-regulatory region binding"/>
    <property type="evidence" value="ECO:0007669"/>
    <property type="project" value="TreeGrafter"/>
</dbReference>
<proteinExistence type="predicted"/>
<dbReference type="GO" id="GO:0006351">
    <property type="term" value="P:DNA-templated transcription"/>
    <property type="evidence" value="ECO:0007669"/>
    <property type="project" value="InterPro"/>
</dbReference>
<feature type="domain" description="Xylanolytic transcriptional activator regulatory" evidence="8">
    <location>
        <begin position="114"/>
        <end position="222"/>
    </location>
</feature>
<dbReference type="CDD" id="cd12148">
    <property type="entry name" value="fungal_TF_MHR"/>
    <property type="match status" value="1"/>
</dbReference>
<evidence type="ECO:0000256" key="1">
    <source>
        <dbReference type="ARBA" id="ARBA00004123"/>
    </source>
</evidence>
<comment type="subcellular location">
    <subcellularLocation>
        <location evidence="1">Nucleus</location>
    </subcellularLocation>
</comment>
<evidence type="ECO:0000259" key="8">
    <source>
        <dbReference type="Pfam" id="PF04082"/>
    </source>
</evidence>
<dbReference type="AlphaFoldDB" id="A0A6A6H731"/>
<feature type="region of interest" description="Disordered" evidence="7">
    <location>
        <begin position="521"/>
        <end position="547"/>
    </location>
</feature>
<dbReference type="GO" id="GO:0008270">
    <property type="term" value="F:zinc ion binding"/>
    <property type="evidence" value="ECO:0007669"/>
    <property type="project" value="InterPro"/>
</dbReference>
<keyword evidence="5" id="KW-0539">Nucleus</keyword>
<evidence type="ECO:0000256" key="7">
    <source>
        <dbReference type="SAM" id="MobiDB-lite"/>
    </source>
</evidence>
<evidence type="ECO:0000256" key="6">
    <source>
        <dbReference type="SAM" id="Coils"/>
    </source>
</evidence>
<evidence type="ECO:0000313" key="9">
    <source>
        <dbReference type="EMBL" id="KAF2233648.1"/>
    </source>
</evidence>
<evidence type="ECO:0000256" key="2">
    <source>
        <dbReference type="ARBA" id="ARBA00023015"/>
    </source>
</evidence>
<accession>A0A6A6H731</accession>
<dbReference type="InterPro" id="IPR007219">
    <property type="entry name" value="XnlR_reg_dom"/>
</dbReference>
<evidence type="ECO:0000256" key="5">
    <source>
        <dbReference type="ARBA" id="ARBA00023242"/>
    </source>
</evidence>
<dbReference type="EMBL" id="ML991805">
    <property type="protein sequence ID" value="KAF2233648.1"/>
    <property type="molecule type" value="Genomic_DNA"/>
</dbReference>
<reference evidence="9" key="1">
    <citation type="journal article" date="2020" name="Stud. Mycol.">
        <title>101 Dothideomycetes genomes: a test case for predicting lifestyles and emergence of pathogens.</title>
        <authorList>
            <person name="Haridas S."/>
            <person name="Albert R."/>
            <person name="Binder M."/>
            <person name="Bloem J."/>
            <person name="Labutti K."/>
            <person name="Salamov A."/>
            <person name="Andreopoulos B."/>
            <person name="Baker S."/>
            <person name="Barry K."/>
            <person name="Bills G."/>
            <person name="Bluhm B."/>
            <person name="Cannon C."/>
            <person name="Castanera R."/>
            <person name="Culley D."/>
            <person name="Daum C."/>
            <person name="Ezra D."/>
            <person name="Gonzalez J."/>
            <person name="Henrissat B."/>
            <person name="Kuo A."/>
            <person name="Liang C."/>
            <person name="Lipzen A."/>
            <person name="Lutzoni F."/>
            <person name="Magnuson J."/>
            <person name="Mondo S."/>
            <person name="Nolan M."/>
            <person name="Ohm R."/>
            <person name="Pangilinan J."/>
            <person name="Park H.-J."/>
            <person name="Ramirez L."/>
            <person name="Alfaro M."/>
            <person name="Sun H."/>
            <person name="Tritt A."/>
            <person name="Yoshinaga Y."/>
            <person name="Zwiers L.-H."/>
            <person name="Turgeon B."/>
            <person name="Goodwin S."/>
            <person name="Spatafora J."/>
            <person name="Crous P."/>
            <person name="Grigoriev I."/>
        </authorList>
    </citation>
    <scope>NUCLEOTIDE SEQUENCE</scope>
    <source>
        <strain evidence="9">Tuck. ex Michener</strain>
    </source>
</reference>
<dbReference type="GO" id="GO:0005634">
    <property type="term" value="C:nucleus"/>
    <property type="evidence" value="ECO:0007669"/>
    <property type="project" value="UniProtKB-SubCell"/>
</dbReference>
<dbReference type="OrthoDB" id="3163292at2759"/>
<dbReference type="Proteomes" id="UP000800092">
    <property type="component" value="Unassembled WGS sequence"/>
</dbReference>
<dbReference type="GO" id="GO:0000981">
    <property type="term" value="F:DNA-binding transcription factor activity, RNA polymerase II-specific"/>
    <property type="evidence" value="ECO:0007669"/>
    <property type="project" value="TreeGrafter"/>
</dbReference>
<keyword evidence="3" id="KW-0238">DNA-binding</keyword>
<evidence type="ECO:0000256" key="4">
    <source>
        <dbReference type="ARBA" id="ARBA00023163"/>
    </source>
</evidence>
<evidence type="ECO:0000313" key="10">
    <source>
        <dbReference type="Proteomes" id="UP000800092"/>
    </source>
</evidence>
<keyword evidence="10" id="KW-1185">Reference proteome</keyword>
<name>A0A6A6H731_VIRVR</name>
<protein>
    <recommendedName>
        <fullName evidence="8">Xylanolytic transcriptional activator regulatory domain-containing protein</fullName>
    </recommendedName>
</protein>
<dbReference type="InterPro" id="IPR051089">
    <property type="entry name" value="prtT"/>
</dbReference>
<dbReference type="PANTHER" id="PTHR31845">
    <property type="entry name" value="FINGER DOMAIN PROTEIN, PUTATIVE-RELATED"/>
    <property type="match status" value="1"/>
</dbReference>
<organism evidence="9 10">
    <name type="scientific">Viridothelium virens</name>
    <name type="common">Speckled blister lichen</name>
    <name type="synonym">Trypethelium virens</name>
    <dbReference type="NCBI Taxonomy" id="1048519"/>
    <lineage>
        <taxon>Eukaryota</taxon>
        <taxon>Fungi</taxon>
        <taxon>Dikarya</taxon>
        <taxon>Ascomycota</taxon>
        <taxon>Pezizomycotina</taxon>
        <taxon>Dothideomycetes</taxon>
        <taxon>Dothideomycetes incertae sedis</taxon>
        <taxon>Trypetheliales</taxon>
        <taxon>Trypetheliaceae</taxon>
        <taxon>Viridothelium</taxon>
    </lineage>
</organism>
<gene>
    <name evidence="9" type="ORF">EV356DRAFT_200261</name>
</gene>
<dbReference type="PANTHER" id="PTHR31845:SF21">
    <property type="entry name" value="REGULATORY PROTEIN LEU3"/>
    <property type="match status" value="1"/>
</dbReference>